<keyword evidence="2 4" id="KW-0547">Nucleotide-binding</keyword>
<dbReference type="RefSeq" id="WP_138067889.1">
    <property type="nucleotide sequence ID" value="NZ_LR594035.1"/>
</dbReference>
<feature type="binding site" evidence="4">
    <location>
        <begin position="129"/>
        <end position="137"/>
    </location>
    <ligand>
        <name>ATP</name>
        <dbReference type="ChEBI" id="CHEBI:30616"/>
    </ligand>
</feature>
<feature type="binding site" evidence="4">
    <location>
        <position position="54"/>
    </location>
    <ligand>
        <name>substrate</name>
    </ligand>
</feature>
<gene>
    <name evidence="6" type="primary">yqgN</name>
    <name evidence="6" type="ORF">NCTC5385_00196</name>
</gene>
<dbReference type="InterPro" id="IPR024185">
    <property type="entry name" value="FTHF_cligase-like_sf"/>
</dbReference>
<dbReference type="GO" id="GO:0035999">
    <property type="term" value="P:tetrahydrofolate interconversion"/>
    <property type="evidence" value="ECO:0007669"/>
    <property type="project" value="TreeGrafter"/>
</dbReference>
<dbReference type="NCBIfam" id="TIGR02727">
    <property type="entry name" value="MTHFS_bact"/>
    <property type="match status" value="1"/>
</dbReference>
<dbReference type="AlphaFoldDB" id="A0A4U9XMJ4"/>
<dbReference type="Gene3D" id="3.40.50.10420">
    <property type="entry name" value="NagB/RpiA/CoA transferase-like"/>
    <property type="match status" value="1"/>
</dbReference>
<dbReference type="Pfam" id="PF01812">
    <property type="entry name" value="5-FTHF_cyc-lig"/>
    <property type="match status" value="1"/>
</dbReference>
<comment type="cofactor">
    <cofactor evidence="5">
        <name>Mg(2+)</name>
        <dbReference type="ChEBI" id="CHEBI:18420"/>
    </cofactor>
</comment>
<dbReference type="GO" id="GO:0030272">
    <property type="term" value="F:5-formyltetrahydrofolate cyclo-ligase activity"/>
    <property type="evidence" value="ECO:0007669"/>
    <property type="project" value="UniProtKB-EC"/>
</dbReference>
<evidence type="ECO:0000313" key="7">
    <source>
        <dbReference type="Proteomes" id="UP000304914"/>
    </source>
</evidence>
<organism evidence="6 7">
    <name type="scientific">Streptococcus pseudoporcinus</name>
    <dbReference type="NCBI Taxonomy" id="361101"/>
    <lineage>
        <taxon>Bacteria</taxon>
        <taxon>Bacillati</taxon>
        <taxon>Bacillota</taxon>
        <taxon>Bacilli</taxon>
        <taxon>Lactobacillales</taxon>
        <taxon>Streptococcaceae</taxon>
        <taxon>Streptococcus</taxon>
    </lineage>
</organism>
<comment type="similarity">
    <text evidence="1 5">Belongs to the 5-formyltetrahydrofolate cyclo-ligase family.</text>
</comment>
<dbReference type="EC" id="6.3.3.2" evidence="5"/>
<proteinExistence type="inferred from homology"/>
<evidence type="ECO:0000313" key="6">
    <source>
        <dbReference type="EMBL" id="VTS13591.1"/>
    </source>
</evidence>
<reference evidence="6 7" key="1">
    <citation type="submission" date="2019-05" db="EMBL/GenBank/DDBJ databases">
        <authorList>
            <consortium name="Pathogen Informatics"/>
        </authorList>
    </citation>
    <scope>NUCLEOTIDE SEQUENCE [LARGE SCALE GENOMIC DNA]</scope>
    <source>
        <strain evidence="6 7">NCTC5385</strain>
    </source>
</reference>
<comment type="catalytic activity">
    <reaction evidence="5">
        <text>(6S)-5-formyl-5,6,7,8-tetrahydrofolate + ATP = (6R)-5,10-methenyltetrahydrofolate + ADP + phosphate</text>
        <dbReference type="Rhea" id="RHEA:10488"/>
        <dbReference type="ChEBI" id="CHEBI:30616"/>
        <dbReference type="ChEBI" id="CHEBI:43474"/>
        <dbReference type="ChEBI" id="CHEBI:57455"/>
        <dbReference type="ChEBI" id="CHEBI:57457"/>
        <dbReference type="ChEBI" id="CHEBI:456216"/>
        <dbReference type="EC" id="6.3.3.2"/>
    </reaction>
</comment>
<dbReference type="EMBL" id="LR594035">
    <property type="protein sequence ID" value="VTS13591.1"/>
    <property type="molecule type" value="Genomic_DNA"/>
</dbReference>
<keyword evidence="5" id="KW-0460">Magnesium</keyword>
<feature type="binding site" evidence="4">
    <location>
        <position position="49"/>
    </location>
    <ligand>
        <name>substrate</name>
    </ligand>
</feature>
<keyword evidence="6" id="KW-0436">Ligase</keyword>
<dbReference type="InterPro" id="IPR002698">
    <property type="entry name" value="FTHF_cligase"/>
</dbReference>
<feature type="binding site" evidence="4">
    <location>
        <begin position="3"/>
        <end position="7"/>
    </location>
    <ligand>
        <name>ATP</name>
        <dbReference type="ChEBI" id="CHEBI:30616"/>
    </ligand>
</feature>
<dbReference type="GO" id="GO:0009396">
    <property type="term" value="P:folic acid-containing compound biosynthetic process"/>
    <property type="evidence" value="ECO:0007669"/>
    <property type="project" value="TreeGrafter"/>
</dbReference>
<keyword evidence="3 4" id="KW-0067">ATP-binding</keyword>
<dbReference type="PANTHER" id="PTHR23407">
    <property type="entry name" value="ATPASE INHIBITOR/5-FORMYLTETRAHYDROFOLATE CYCLO-LIGASE"/>
    <property type="match status" value="1"/>
</dbReference>
<dbReference type="PIRSF" id="PIRSF006806">
    <property type="entry name" value="FTHF_cligase"/>
    <property type="match status" value="1"/>
</dbReference>
<evidence type="ECO:0000256" key="3">
    <source>
        <dbReference type="ARBA" id="ARBA00022840"/>
    </source>
</evidence>
<dbReference type="PANTHER" id="PTHR23407:SF1">
    <property type="entry name" value="5-FORMYLTETRAHYDROFOLATE CYCLO-LIGASE"/>
    <property type="match status" value="1"/>
</dbReference>
<dbReference type="InterPro" id="IPR037171">
    <property type="entry name" value="NagB/RpiA_transferase-like"/>
</dbReference>
<dbReference type="GO" id="GO:0046872">
    <property type="term" value="F:metal ion binding"/>
    <property type="evidence" value="ECO:0007669"/>
    <property type="project" value="UniProtKB-KW"/>
</dbReference>
<evidence type="ECO:0000256" key="1">
    <source>
        <dbReference type="ARBA" id="ARBA00010638"/>
    </source>
</evidence>
<accession>A0A4U9XMJ4</accession>
<protein>
    <recommendedName>
        <fullName evidence="5">5-formyltetrahydrofolate cyclo-ligase</fullName>
        <ecNumber evidence="5">6.3.3.2</ecNumber>
    </recommendedName>
</protein>
<sequence length="175" mass="19879">MIKKDIRNEVLATLKVMDKKEKQQKDLALLEAMISTSAYQQARVIATYLAMPTEYETGLLIKQALSDGKLLLIPKTYPKGRMIFVVYDRKKLERSSFGLLEPTSEIAIPKKDIDMIHVPGVAFNAEGYRIGYGAGYYDRYLSDYQGATMSTIYDCQQSDFQAEPYDIAVQEVLVR</sequence>
<evidence type="ECO:0000256" key="4">
    <source>
        <dbReference type="PIRSR" id="PIRSR006806-1"/>
    </source>
</evidence>
<dbReference type="GO" id="GO:0005524">
    <property type="term" value="F:ATP binding"/>
    <property type="evidence" value="ECO:0007669"/>
    <property type="project" value="UniProtKB-KW"/>
</dbReference>
<evidence type="ECO:0000256" key="5">
    <source>
        <dbReference type="RuleBase" id="RU361279"/>
    </source>
</evidence>
<dbReference type="Proteomes" id="UP000304914">
    <property type="component" value="Chromosome"/>
</dbReference>
<keyword evidence="5" id="KW-0479">Metal-binding</keyword>
<name>A0A4U9XMJ4_9STRE</name>
<dbReference type="STRING" id="873448.STRPO_1244"/>
<dbReference type="SUPFAM" id="SSF100950">
    <property type="entry name" value="NagB/RpiA/CoA transferase-like"/>
    <property type="match status" value="1"/>
</dbReference>
<evidence type="ECO:0000256" key="2">
    <source>
        <dbReference type="ARBA" id="ARBA00022741"/>
    </source>
</evidence>